<feature type="compositionally biased region" description="Basic and acidic residues" evidence="1">
    <location>
        <begin position="22"/>
        <end position="43"/>
    </location>
</feature>
<dbReference type="EMBL" id="JAGYWB010000012">
    <property type="protein sequence ID" value="KAI0502616.1"/>
    <property type="molecule type" value="Genomic_DNA"/>
</dbReference>
<evidence type="ECO:0000313" key="3">
    <source>
        <dbReference type="Proteomes" id="UP000829196"/>
    </source>
</evidence>
<dbReference type="Proteomes" id="UP000829196">
    <property type="component" value="Unassembled WGS sequence"/>
</dbReference>
<evidence type="ECO:0000256" key="1">
    <source>
        <dbReference type="SAM" id="MobiDB-lite"/>
    </source>
</evidence>
<feature type="compositionally biased region" description="Basic residues" evidence="1">
    <location>
        <begin position="8"/>
        <end position="21"/>
    </location>
</feature>
<reference evidence="2" key="1">
    <citation type="journal article" date="2022" name="Front. Genet.">
        <title>Chromosome-Scale Assembly of the Dendrobium nobile Genome Provides Insights Into the Molecular Mechanism of the Biosynthesis of the Medicinal Active Ingredient of Dendrobium.</title>
        <authorList>
            <person name="Xu Q."/>
            <person name="Niu S.-C."/>
            <person name="Li K.-L."/>
            <person name="Zheng P.-J."/>
            <person name="Zhang X.-J."/>
            <person name="Jia Y."/>
            <person name="Liu Y."/>
            <person name="Niu Y.-X."/>
            <person name="Yu L.-H."/>
            <person name="Chen D.-F."/>
            <person name="Zhang G.-Q."/>
        </authorList>
    </citation>
    <scope>NUCLEOTIDE SEQUENCE</scope>
    <source>
        <tissue evidence="2">Leaf</tissue>
    </source>
</reference>
<name>A0A8T3B1B9_DENNO</name>
<proteinExistence type="predicted"/>
<comment type="caution">
    <text evidence="2">The sequence shown here is derived from an EMBL/GenBank/DDBJ whole genome shotgun (WGS) entry which is preliminary data.</text>
</comment>
<protein>
    <submittedName>
        <fullName evidence="2">Uncharacterized protein</fullName>
    </submittedName>
</protein>
<keyword evidence="3" id="KW-1185">Reference proteome</keyword>
<gene>
    <name evidence="2" type="ORF">KFK09_017571</name>
</gene>
<dbReference type="AlphaFoldDB" id="A0A8T3B1B9"/>
<organism evidence="2 3">
    <name type="scientific">Dendrobium nobile</name>
    <name type="common">Orchid</name>
    <dbReference type="NCBI Taxonomy" id="94219"/>
    <lineage>
        <taxon>Eukaryota</taxon>
        <taxon>Viridiplantae</taxon>
        <taxon>Streptophyta</taxon>
        <taxon>Embryophyta</taxon>
        <taxon>Tracheophyta</taxon>
        <taxon>Spermatophyta</taxon>
        <taxon>Magnoliopsida</taxon>
        <taxon>Liliopsida</taxon>
        <taxon>Asparagales</taxon>
        <taxon>Orchidaceae</taxon>
        <taxon>Epidendroideae</taxon>
        <taxon>Malaxideae</taxon>
        <taxon>Dendrobiinae</taxon>
        <taxon>Dendrobium</taxon>
    </lineage>
</organism>
<evidence type="ECO:0000313" key="2">
    <source>
        <dbReference type="EMBL" id="KAI0502616.1"/>
    </source>
</evidence>
<feature type="region of interest" description="Disordered" evidence="1">
    <location>
        <begin position="1"/>
        <end position="45"/>
    </location>
</feature>
<sequence>MTRQFRSFLKRNQKRRRKPGHIKSECPKLKATPRKEKVEEKPMVKKGKKKFQRTFWVDLASDSSETKKEEEVTNICLMADILDQSDKEEDRAHTRPHESTWYLDNDCSKHMIGDIAQFISMETRSGCRVTLRDNTTRKVVGSDKPRREKNITLKVEELKSDLSQPEDEDDIALMTRQFRSFLKKKQKRLR</sequence>
<accession>A0A8T3B1B9</accession>